<protein>
    <submittedName>
        <fullName evidence="1">Uncharacterized protein</fullName>
    </submittedName>
</protein>
<dbReference type="EMBL" id="MSFL01000022">
    <property type="protein sequence ID" value="PWY75054.1"/>
    <property type="molecule type" value="Genomic_DNA"/>
</dbReference>
<comment type="caution">
    <text evidence="1">The sequence shown here is derived from an EMBL/GenBank/DDBJ whole genome shotgun (WGS) entry which is preliminary data.</text>
</comment>
<dbReference type="VEuPathDB" id="FungiDB:BO70DRAFT_398466"/>
<dbReference type="AlphaFoldDB" id="A0A317VL00"/>
<dbReference type="RefSeq" id="XP_025397179.1">
    <property type="nucleotide sequence ID" value="XM_025546782.1"/>
</dbReference>
<name>A0A317VL00_9EURO</name>
<proteinExistence type="predicted"/>
<evidence type="ECO:0000313" key="2">
    <source>
        <dbReference type="Proteomes" id="UP000247233"/>
    </source>
</evidence>
<gene>
    <name evidence="1" type="ORF">BO70DRAFT_398466</name>
</gene>
<keyword evidence="2" id="KW-1185">Reference proteome</keyword>
<evidence type="ECO:0000313" key="1">
    <source>
        <dbReference type="EMBL" id="PWY75054.1"/>
    </source>
</evidence>
<dbReference type="GeneID" id="37069019"/>
<reference evidence="1 2" key="1">
    <citation type="submission" date="2016-12" db="EMBL/GenBank/DDBJ databases">
        <title>The genomes of Aspergillus section Nigri reveals drivers in fungal speciation.</title>
        <authorList>
            <consortium name="DOE Joint Genome Institute"/>
            <person name="Vesth T.C."/>
            <person name="Nybo J."/>
            <person name="Theobald S."/>
            <person name="Brandl J."/>
            <person name="Frisvad J.C."/>
            <person name="Nielsen K.F."/>
            <person name="Lyhne E.K."/>
            <person name="Kogle M.E."/>
            <person name="Kuo A."/>
            <person name="Riley R."/>
            <person name="Clum A."/>
            <person name="Nolan M."/>
            <person name="Lipzen A."/>
            <person name="Salamov A."/>
            <person name="Henrissat B."/>
            <person name="Wiebenga A."/>
            <person name="De Vries R.P."/>
            <person name="Grigoriev I.V."/>
            <person name="Mortensen U.H."/>
            <person name="Andersen M.R."/>
            <person name="Baker S.E."/>
        </authorList>
    </citation>
    <scope>NUCLEOTIDE SEQUENCE [LARGE SCALE GENOMIC DNA]</scope>
    <source>
        <strain evidence="1 2">CBS 117.55</strain>
    </source>
</reference>
<sequence length="167" mass="17464">MRPLGKNQSSPVKPILRIAPLRRAPAGFSGSSNRSMAAYTTAVHSKRGSRTRHHGAATKVDTMPSDLAAGKALSLSAINARWELTMDPSDVVDVQDVSCGHAFQVPPWSAAPSLHVVGGPPLQPPSNRFGSRMSYSSDGVNCRLSLACPSLLEGSNCSVSAISADPS</sequence>
<dbReference type="Proteomes" id="UP000247233">
    <property type="component" value="Unassembled WGS sequence"/>
</dbReference>
<organism evidence="1 2">
    <name type="scientific">Aspergillus heteromorphus CBS 117.55</name>
    <dbReference type="NCBI Taxonomy" id="1448321"/>
    <lineage>
        <taxon>Eukaryota</taxon>
        <taxon>Fungi</taxon>
        <taxon>Dikarya</taxon>
        <taxon>Ascomycota</taxon>
        <taxon>Pezizomycotina</taxon>
        <taxon>Eurotiomycetes</taxon>
        <taxon>Eurotiomycetidae</taxon>
        <taxon>Eurotiales</taxon>
        <taxon>Aspergillaceae</taxon>
        <taxon>Aspergillus</taxon>
        <taxon>Aspergillus subgen. Circumdati</taxon>
    </lineage>
</organism>
<accession>A0A317VL00</accession>